<dbReference type="Proteomes" id="UP000044136">
    <property type="component" value="Unassembled WGS sequence"/>
</dbReference>
<dbReference type="EMBL" id="CCSE01000001">
    <property type="protein sequence ID" value="CEA00896.1"/>
    <property type="molecule type" value="Genomic_DNA"/>
</dbReference>
<evidence type="ECO:0000313" key="3">
    <source>
        <dbReference type="Proteomes" id="UP000044136"/>
    </source>
</evidence>
<feature type="transmembrane region" description="Helical" evidence="1">
    <location>
        <begin position="6"/>
        <end position="24"/>
    </location>
</feature>
<name>A0A078M8A0_9STAP</name>
<gene>
    <name evidence="2" type="ORF">BN1048_01136</name>
</gene>
<organism evidence="2 3">
    <name type="scientific">Jeotgalicoccus saudimassiliensis</name>
    <dbReference type="NCBI Taxonomy" id="1461582"/>
    <lineage>
        <taxon>Bacteria</taxon>
        <taxon>Bacillati</taxon>
        <taxon>Bacillota</taxon>
        <taxon>Bacilli</taxon>
        <taxon>Bacillales</taxon>
        <taxon>Staphylococcaceae</taxon>
        <taxon>Jeotgalicoccus</taxon>
    </lineage>
</organism>
<proteinExistence type="predicted"/>
<dbReference type="STRING" id="1461582.BN1048_01136"/>
<reference evidence="2 3" key="1">
    <citation type="submission" date="2014-07" db="EMBL/GenBank/DDBJ databases">
        <authorList>
            <person name="Urmite Genomes Urmite Genomes"/>
        </authorList>
    </citation>
    <scope>NUCLEOTIDE SEQUENCE [LARGE SCALE GENOMIC DNA]</scope>
    <source>
        <strain evidence="2 3">13MG44_air</strain>
    </source>
</reference>
<dbReference type="RefSeq" id="WP_035809320.1">
    <property type="nucleotide sequence ID" value="NZ_CCSE01000001.1"/>
</dbReference>
<dbReference type="OrthoDB" id="2989832at2"/>
<accession>A0A078M8A0</accession>
<keyword evidence="1" id="KW-0812">Transmembrane</keyword>
<keyword evidence="1" id="KW-0472">Membrane</keyword>
<dbReference type="HOGENOM" id="CLU_2329984_0_0_9"/>
<protein>
    <recommendedName>
        <fullName evidence="4">PepSY domain-containing protein</fullName>
    </recommendedName>
</protein>
<sequence length="98" mass="11204">MKRNLIISTLLAVTIIPLVVWLLMHRRVDTKKIVDNLHLQFEDISFISLDYQADGQNRFGLNTNTVSGVLHVGNDENTVKYNFLADPYTAEIMEITVQ</sequence>
<evidence type="ECO:0008006" key="4">
    <source>
        <dbReference type="Google" id="ProtNLM"/>
    </source>
</evidence>
<keyword evidence="1" id="KW-1133">Transmembrane helix</keyword>
<evidence type="ECO:0000313" key="2">
    <source>
        <dbReference type="EMBL" id="CEA00896.1"/>
    </source>
</evidence>
<dbReference type="AlphaFoldDB" id="A0A078M8A0"/>
<dbReference type="eggNOG" id="ENOG5033C33">
    <property type="taxonomic scope" value="Bacteria"/>
</dbReference>
<keyword evidence="3" id="KW-1185">Reference proteome</keyword>
<evidence type="ECO:0000256" key="1">
    <source>
        <dbReference type="SAM" id="Phobius"/>
    </source>
</evidence>